<dbReference type="PANTHER" id="PTHR19384">
    <property type="entry name" value="NITRIC OXIDE SYNTHASE-RELATED"/>
    <property type="match status" value="1"/>
</dbReference>
<dbReference type="Pfam" id="PF00258">
    <property type="entry name" value="Flavodoxin_1"/>
    <property type="match status" value="1"/>
</dbReference>
<keyword evidence="10 14" id="KW-0560">Oxidoreductase</keyword>
<dbReference type="Pfam" id="PF00667">
    <property type="entry name" value="FAD_binding_1"/>
    <property type="match status" value="2"/>
</dbReference>
<evidence type="ECO:0000256" key="4">
    <source>
        <dbReference type="ARBA" id="ARBA00022605"/>
    </source>
</evidence>
<proteinExistence type="predicted"/>
<evidence type="ECO:0000256" key="8">
    <source>
        <dbReference type="ARBA" id="ARBA00022857"/>
    </source>
</evidence>
<comment type="caution">
    <text evidence="14">The sequence shown here is derived from an EMBL/GenBank/DDBJ whole genome shotgun (WGS) entry which is preliminary data.</text>
</comment>
<protein>
    <submittedName>
        <fullName evidence="14">Assimilatory sulfite reductase (NADPH) flavoprotein subunit</fullName>
        <ecNumber evidence="14">1.8.1.2</ecNumber>
    </submittedName>
</protein>
<sequence length="627" mass="68004">MGAAAIACTNGRLDVQKESHVSAATRPILPAPALAAERLALLNRLTEGLPPADLYWVSAWTAALAAQATRVALPAAAPPAANAAADERLTVLYGSQTGNSRRVAERLAERAAAAGLNVRLLRTGAYPVRELAQERHLVLVISSQGDGDPPDDAIGFVEFLAGKRAPKLPQLRFAVLGLGDSSYPQFCAVSRRLDARFAELGARRFAELGEADVDFEAPSASWSDGVLEKAREVLDAPATLGATGARPSLHAVSSVLQGREHPFAAEVLDNQRIVSRDSSREVRHLELSLQGSGLRYEPGDALGVWPRNPPALVGEYLRLLGLDGEQEVAHDGRRLPLARWLSQERELTKLSRPLLAAHAADGGDTELAHVLEPAQREALGRLLDTHQPIDVLRRYPVQWNAEQLVAALRPLTPRLYSIASSPKAVGEDEVHLTIAVVNYHAYGSEHAGAASSFLATAADDARVPVFVEPNERFRLPADGSRDIIMIGPGTGVAPFRAFVQERLAVGAAGRNWLFFGNRHFARDFLYQVEWQQALKDGGLDRLDLAFSRDGAAKTYVQHKLREHGRELYARLRDGAHLYVCGDATHMAKDVNEALVEVAVAHGGLSSEDARGWLTELLQEGRYARDVY</sequence>
<dbReference type="Gene3D" id="3.40.50.360">
    <property type="match status" value="1"/>
</dbReference>
<evidence type="ECO:0000256" key="7">
    <source>
        <dbReference type="ARBA" id="ARBA00022827"/>
    </source>
</evidence>
<reference evidence="14 15" key="1">
    <citation type="submission" date="2020-10" db="EMBL/GenBank/DDBJ databases">
        <title>Phylogeny of dyella-like bacteria.</title>
        <authorList>
            <person name="Fu J."/>
        </authorList>
    </citation>
    <scope>NUCLEOTIDE SEQUENCE [LARGE SCALE GENOMIC DNA]</scope>
    <source>
        <strain evidence="14 15">KACC 19113</strain>
    </source>
</reference>
<comment type="cofactor">
    <cofactor evidence="1">
        <name>FMN</name>
        <dbReference type="ChEBI" id="CHEBI:58210"/>
    </cofactor>
</comment>
<evidence type="ECO:0000256" key="3">
    <source>
        <dbReference type="ARBA" id="ARBA00022448"/>
    </source>
</evidence>
<dbReference type="NCBIfam" id="TIGR01931">
    <property type="entry name" value="cysJ"/>
    <property type="match status" value="1"/>
</dbReference>
<dbReference type="InterPro" id="IPR010199">
    <property type="entry name" value="CysJ"/>
</dbReference>
<evidence type="ECO:0000256" key="1">
    <source>
        <dbReference type="ARBA" id="ARBA00001917"/>
    </source>
</evidence>
<keyword evidence="15" id="KW-1185">Reference proteome</keyword>
<feature type="domain" description="FAD-binding FR-type" evidence="13">
    <location>
        <begin position="260"/>
        <end position="476"/>
    </location>
</feature>
<dbReference type="InterPro" id="IPR029039">
    <property type="entry name" value="Flavoprotein-like_sf"/>
</dbReference>
<evidence type="ECO:0000256" key="6">
    <source>
        <dbReference type="ARBA" id="ARBA00022643"/>
    </source>
</evidence>
<keyword evidence="3" id="KW-0813">Transport</keyword>
<accession>A0ABW8J2R3</accession>
<keyword evidence="9" id="KW-0249">Electron transport</keyword>
<evidence type="ECO:0000313" key="15">
    <source>
        <dbReference type="Proteomes" id="UP001620339"/>
    </source>
</evidence>
<dbReference type="Pfam" id="PF00175">
    <property type="entry name" value="NAD_binding_1"/>
    <property type="match status" value="1"/>
</dbReference>
<dbReference type="Gene3D" id="3.40.50.80">
    <property type="entry name" value="Nucleotide-binding domain of ferredoxin-NADP reductase (FNR) module"/>
    <property type="match status" value="1"/>
</dbReference>
<dbReference type="EC" id="1.8.1.2" evidence="14"/>
<dbReference type="Proteomes" id="UP001620339">
    <property type="component" value="Unassembled WGS sequence"/>
</dbReference>
<evidence type="ECO:0000256" key="5">
    <source>
        <dbReference type="ARBA" id="ARBA00022630"/>
    </source>
</evidence>
<evidence type="ECO:0000313" key="14">
    <source>
        <dbReference type="EMBL" id="MFK2876504.1"/>
    </source>
</evidence>
<evidence type="ECO:0000256" key="10">
    <source>
        <dbReference type="ARBA" id="ARBA00023002"/>
    </source>
</evidence>
<dbReference type="SUPFAM" id="SSF63380">
    <property type="entry name" value="Riboflavin synthase domain-like"/>
    <property type="match status" value="1"/>
</dbReference>
<dbReference type="PIRSF" id="PIRSF000207">
    <property type="entry name" value="SiR-FP_CysJ"/>
    <property type="match status" value="1"/>
</dbReference>
<keyword evidence="6" id="KW-0288">FMN</keyword>
<keyword evidence="11" id="KW-0198">Cysteine biosynthesis</keyword>
<dbReference type="Gene3D" id="1.20.990.10">
    <property type="entry name" value="NADPH-cytochrome p450 Reductase, Chain A, domain 3"/>
    <property type="match status" value="1"/>
</dbReference>
<dbReference type="PROSITE" id="PS50902">
    <property type="entry name" value="FLAVODOXIN_LIKE"/>
    <property type="match status" value="1"/>
</dbReference>
<dbReference type="Gene3D" id="2.40.30.10">
    <property type="entry name" value="Translation factors"/>
    <property type="match status" value="1"/>
</dbReference>
<feature type="domain" description="Flavodoxin-like" evidence="12">
    <location>
        <begin position="89"/>
        <end position="227"/>
    </location>
</feature>
<dbReference type="CDD" id="cd06199">
    <property type="entry name" value="SiR"/>
    <property type="match status" value="1"/>
</dbReference>
<keyword evidence="4" id="KW-0028">Amino-acid biosynthesis</keyword>
<dbReference type="InterPro" id="IPR003097">
    <property type="entry name" value="CysJ-like_FAD-binding"/>
</dbReference>
<evidence type="ECO:0000256" key="2">
    <source>
        <dbReference type="ARBA" id="ARBA00001974"/>
    </source>
</evidence>
<dbReference type="EMBL" id="JADIKK010000008">
    <property type="protein sequence ID" value="MFK2876504.1"/>
    <property type="molecule type" value="Genomic_DNA"/>
</dbReference>
<dbReference type="SUPFAM" id="SSF52343">
    <property type="entry name" value="Ferredoxin reductase-like, C-terminal NADP-linked domain"/>
    <property type="match status" value="1"/>
</dbReference>
<evidence type="ECO:0000256" key="11">
    <source>
        <dbReference type="ARBA" id="ARBA00023192"/>
    </source>
</evidence>
<dbReference type="InterPro" id="IPR001433">
    <property type="entry name" value="OxRdtase_FAD/NAD-bd"/>
</dbReference>
<name>A0ABW8J2R3_9GAMM</name>
<dbReference type="PRINTS" id="PR00371">
    <property type="entry name" value="FPNCR"/>
</dbReference>
<dbReference type="SUPFAM" id="SSF52218">
    <property type="entry name" value="Flavoproteins"/>
    <property type="match status" value="1"/>
</dbReference>
<dbReference type="PROSITE" id="PS51384">
    <property type="entry name" value="FAD_FR"/>
    <property type="match status" value="1"/>
</dbReference>
<dbReference type="InterPro" id="IPR039261">
    <property type="entry name" value="FNR_nucleotide-bd"/>
</dbReference>
<dbReference type="InterPro" id="IPR017927">
    <property type="entry name" value="FAD-bd_FR_type"/>
</dbReference>
<dbReference type="InterPro" id="IPR001709">
    <property type="entry name" value="Flavoprot_Pyr_Nucl_cyt_Rdtase"/>
</dbReference>
<gene>
    <name evidence="14" type="ORF">ISP25_05420</name>
</gene>
<evidence type="ECO:0000259" key="12">
    <source>
        <dbReference type="PROSITE" id="PS50902"/>
    </source>
</evidence>
<comment type="cofactor">
    <cofactor evidence="2">
        <name>FAD</name>
        <dbReference type="ChEBI" id="CHEBI:57692"/>
    </cofactor>
</comment>
<evidence type="ECO:0000256" key="9">
    <source>
        <dbReference type="ARBA" id="ARBA00022982"/>
    </source>
</evidence>
<dbReference type="InterPro" id="IPR008254">
    <property type="entry name" value="Flavodoxin/NO_synth"/>
</dbReference>
<dbReference type="InterPro" id="IPR017938">
    <property type="entry name" value="Riboflavin_synthase-like_b-brl"/>
</dbReference>
<keyword evidence="7" id="KW-0274">FAD</keyword>
<dbReference type="InterPro" id="IPR023173">
    <property type="entry name" value="NADPH_Cyt_P450_Rdtase_alpha"/>
</dbReference>
<evidence type="ECO:0000259" key="13">
    <source>
        <dbReference type="PROSITE" id="PS51384"/>
    </source>
</evidence>
<dbReference type="GO" id="GO:0004783">
    <property type="term" value="F:sulfite reductase (NADPH) activity"/>
    <property type="evidence" value="ECO:0007669"/>
    <property type="project" value="UniProtKB-EC"/>
</dbReference>
<organism evidence="14 15">
    <name type="scientific">Rhodanobacter hydrolyticus</name>
    <dbReference type="NCBI Taxonomy" id="2250595"/>
    <lineage>
        <taxon>Bacteria</taxon>
        <taxon>Pseudomonadati</taxon>
        <taxon>Pseudomonadota</taxon>
        <taxon>Gammaproteobacteria</taxon>
        <taxon>Lysobacterales</taxon>
        <taxon>Rhodanobacteraceae</taxon>
        <taxon>Rhodanobacter</taxon>
    </lineage>
</organism>
<dbReference type="PANTHER" id="PTHR19384:SF128">
    <property type="entry name" value="NADPH OXIDOREDUCTASE A"/>
    <property type="match status" value="1"/>
</dbReference>
<keyword evidence="5" id="KW-0285">Flavoprotein</keyword>
<keyword evidence="8" id="KW-0521">NADP</keyword>
<dbReference type="PRINTS" id="PR00369">
    <property type="entry name" value="FLAVODOXIN"/>
</dbReference>
<dbReference type="InterPro" id="IPR001094">
    <property type="entry name" value="Flavdoxin-like"/>
</dbReference>